<evidence type="ECO:0000313" key="3">
    <source>
        <dbReference type="RefSeq" id="XP_029311246.1"/>
    </source>
</evidence>
<dbReference type="KEGG" id="cgob:115024012"/>
<dbReference type="OrthoDB" id="441660at2759"/>
<dbReference type="CDD" id="cd00037">
    <property type="entry name" value="CLECT"/>
    <property type="match status" value="1"/>
</dbReference>
<dbReference type="PANTHER" id="PTHR45784:SF3">
    <property type="entry name" value="C-TYPE LECTIN DOMAIN FAMILY 4 MEMBER K-LIKE-RELATED"/>
    <property type="match status" value="1"/>
</dbReference>
<dbReference type="InterPro" id="IPR016187">
    <property type="entry name" value="CTDL_fold"/>
</dbReference>
<evidence type="ECO:0000313" key="2">
    <source>
        <dbReference type="Proteomes" id="UP000504630"/>
    </source>
</evidence>
<dbReference type="GeneID" id="115024012"/>
<dbReference type="Proteomes" id="UP000504630">
    <property type="component" value="Chromosome 18"/>
</dbReference>
<gene>
    <name evidence="3" type="primary">LOC115024012</name>
</gene>
<dbReference type="InterPro" id="IPR016186">
    <property type="entry name" value="C-type_lectin-like/link_sf"/>
</dbReference>
<sequence>MKRLPDPPQKTDGAWIGLHTRRDGNRTWHWSLPGVEFNESGTRWSKRQPDDQGGNENCVWLKGDKWHDAHCDDDDEQKCICYNETTQTYHVSDEKMTWFQAQRYCREHHTDLISGLTQLQEFRPNRQSMETLWIGLFRDAWMWSDGSSSSFRQFKTDKVILIKENKTWDEALNYCREKHQDLISIINPDQQRWVQERAMDADTPFVWVGMRYTCTLRLWFWVSGHLVCYDNWAPDKKTENRDMAAAMDRGGGMWFAKADNSTFNFICTL</sequence>
<reference evidence="3" key="1">
    <citation type="submission" date="2025-08" db="UniProtKB">
        <authorList>
            <consortium name="RefSeq"/>
        </authorList>
    </citation>
    <scope>IDENTIFICATION</scope>
</reference>
<dbReference type="SMART" id="SM00034">
    <property type="entry name" value="CLECT"/>
    <property type="match status" value="1"/>
</dbReference>
<keyword evidence="2" id="KW-1185">Reference proteome</keyword>
<feature type="domain" description="C-type lectin" evidence="1">
    <location>
        <begin position="154"/>
        <end position="268"/>
    </location>
</feature>
<dbReference type="Gene3D" id="3.10.100.10">
    <property type="entry name" value="Mannose-Binding Protein A, subunit A"/>
    <property type="match status" value="3"/>
</dbReference>
<feature type="domain" description="C-type lectin" evidence="1">
    <location>
        <begin position="84"/>
        <end position="158"/>
    </location>
</feature>
<dbReference type="RefSeq" id="XP_029311246.1">
    <property type="nucleotide sequence ID" value="XM_029455386.1"/>
</dbReference>
<dbReference type="SUPFAM" id="SSF56436">
    <property type="entry name" value="C-type lectin-like"/>
    <property type="match status" value="3"/>
</dbReference>
<protein>
    <submittedName>
        <fullName evidence="3">Uncharacterized protein LOC115024012</fullName>
    </submittedName>
</protein>
<dbReference type="FunCoup" id="A0A6J2RM03">
    <property type="interactions" value="13"/>
</dbReference>
<dbReference type="AlphaFoldDB" id="A0A6J2RM03"/>
<name>A0A6J2RM03_COTGO</name>
<dbReference type="InParanoid" id="A0A6J2RM03"/>
<proteinExistence type="predicted"/>
<dbReference type="PANTHER" id="PTHR45784">
    <property type="entry name" value="C-TYPE LECTIN DOMAIN FAMILY 20 MEMBER A-RELATED"/>
    <property type="match status" value="1"/>
</dbReference>
<feature type="domain" description="C-type lectin" evidence="1">
    <location>
        <begin position="15"/>
        <end position="80"/>
    </location>
</feature>
<dbReference type="PROSITE" id="PS50041">
    <property type="entry name" value="C_TYPE_LECTIN_2"/>
    <property type="match status" value="3"/>
</dbReference>
<accession>A0A6J2RM03</accession>
<evidence type="ECO:0000259" key="1">
    <source>
        <dbReference type="PROSITE" id="PS50041"/>
    </source>
</evidence>
<organism evidence="2 3">
    <name type="scientific">Cottoperca gobio</name>
    <name type="common">Frogmouth</name>
    <name type="synonym">Aphritis gobio</name>
    <dbReference type="NCBI Taxonomy" id="56716"/>
    <lineage>
        <taxon>Eukaryota</taxon>
        <taxon>Metazoa</taxon>
        <taxon>Chordata</taxon>
        <taxon>Craniata</taxon>
        <taxon>Vertebrata</taxon>
        <taxon>Euteleostomi</taxon>
        <taxon>Actinopterygii</taxon>
        <taxon>Neopterygii</taxon>
        <taxon>Teleostei</taxon>
        <taxon>Neoteleostei</taxon>
        <taxon>Acanthomorphata</taxon>
        <taxon>Eupercaria</taxon>
        <taxon>Perciformes</taxon>
        <taxon>Notothenioidei</taxon>
        <taxon>Bovichtidae</taxon>
        <taxon>Cottoperca</taxon>
    </lineage>
</organism>
<dbReference type="InterPro" id="IPR001304">
    <property type="entry name" value="C-type_lectin-like"/>
</dbReference>
<dbReference type="Pfam" id="PF00059">
    <property type="entry name" value="Lectin_C"/>
    <property type="match status" value="3"/>
</dbReference>